<evidence type="ECO:0000313" key="2">
    <source>
        <dbReference type="Proteomes" id="UP001062846"/>
    </source>
</evidence>
<sequence length="352" mass="38739">MKAANIQPLQAFPYEENDDVVGGGDYDDDDGGFDGESEDGHVAPVNASDGRRRRRRRGGGGVAAAAASRTSELTLSFEGEVYVFPAVTPEKVQAVLLLLGGREIPTAVPTVDVPFDSNKKGVDNNPKHSNLSRRIASLVRFREKRKERCFDKKIRYTVRKEVAQSCSFCNILVFEDVSIVVLVKILLLQCVVALLDLEHFAMRVDLCGQTRDFMHFIDLILIQMEYFGEALLTVLKAEGTLRNLNKGGRNLCFDQIELETPMDIKPSIVEGQNFHGNQDDPGTPEDPSKAITVVTDNPSISPDEEDLCGTAEGNSFPEGIVHSSSNIDEQETLDELANTSETEMDIPDSFVS</sequence>
<proteinExistence type="predicted"/>
<dbReference type="EMBL" id="CM046394">
    <property type="protein sequence ID" value="KAI8548456.1"/>
    <property type="molecule type" value="Genomic_DNA"/>
</dbReference>
<evidence type="ECO:0000313" key="1">
    <source>
        <dbReference type="EMBL" id="KAI8548456.1"/>
    </source>
</evidence>
<protein>
    <submittedName>
        <fullName evidence="1">Uncharacterized protein</fullName>
    </submittedName>
</protein>
<name>A0ACC0N5C4_RHOML</name>
<accession>A0ACC0N5C4</accession>
<reference evidence="1" key="1">
    <citation type="submission" date="2022-02" db="EMBL/GenBank/DDBJ databases">
        <title>Plant Genome Project.</title>
        <authorList>
            <person name="Zhang R.-G."/>
        </authorList>
    </citation>
    <scope>NUCLEOTIDE SEQUENCE</scope>
    <source>
        <strain evidence="1">AT1</strain>
    </source>
</reference>
<organism evidence="1 2">
    <name type="scientific">Rhododendron molle</name>
    <name type="common">Chinese azalea</name>
    <name type="synonym">Azalea mollis</name>
    <dbReference type="NCBI Taxonomy" id="49168"/>
    <lineage>
        <taxon>Eukaryota</taxon>
        <taxon>Viridiplantae</taxon>
        <taxon>Streptophyta</taxon>
        <taxon>Embryophyta</taxon>
        <taxon>Tracheophyta</taxon>
        <taxon>Spermatophyta</taxon>
        <taxon>Magnoliopsida</taxon>
        <taxon>eudicotyledons</taxon>
        <taxon>Gunneridae</taxon>
        <taxon>Pentapetalae</taxon>
        <taxon>asterids</taxon>
        <taxon>Ericales</taxon>
        <taxon>Ericaceae</taxon>
        <taxon>Ericoideae</taxon>
        <taxon>Rhodoreae</taxon>
        <taxon>Rhododendron</taxon>
    </lineage>
</organism>
<comment type="caution">
    <text evidence="1">The sequence shown here is derived from an EMBL/GenBank/DDBJ whole genome shotgun (WGS) entry which is preliminary data.</text>
</comment>
<dbReference type="Proteomes" id="UP001062846">
    <property type="component" value="Chromosome 7"/>
</dbReference>
<keyword evidence="2" id="KW-1185">Reference proteome</keyword>
<gene>
    <name evidence="1" type="ORF">RHMOL_Rhmol07G0275100</name>
</gene>